<organism evidence="1 2">
    <name type="scientific">Hoylesella timonensis CRIS 5C-B1</name>
    <dbReference type="NCBI Taxonomy" id="679189"/>
    <lineage>
        <taxon>Bacteria</taxon>
        <taxon>Pseudomonadati</taxon>
        <taxon>Bacteroidota</taxon>
        <taxon>Bacteroidia</taxon>
        <taxon>Bacteroidales</taxon>
        <taxon>Prevotellaceae</taxon>
        <taxon>Hoylesella</taxon>
    </lineage>
</organism>
<proteinExistence type="predicted"/>
<reference evidence="1 2" key="1">
    <citation type="submission" date="2009-12" db="EMBL/GenBank/DDBJ databases">
        <title>Genome Sequence of Prevotella timonensis CRIS 5C-B1.</title>
        <authorList>
            <person name="Durkin A.S."/>
            <person name="Madupu R."/>
            <person name="Torralba M."/>
            <person name="Methe B."/>
            <person name="Sutton G."/>
            <person name="Strausberg R.L."/>
            <person name="Nelson K.E."/>
        </authorList>
    </citation>
    <scope>NUCLEOTIDE SEQUENCE [LARGE SCALE GENOMIC DNA]</scope>
    <source>
        <strain evidence="1 2">CRIS 5C-B1</strain>
    </source>
</reference>
<name>D1VZD2_9BACT</name>
<keyword evidence="2" id="KW-1185">Reference proteome</keyword>
<accession>D1VZD2</accession>
<dbReference type="eggNOG" id="COG2452">
    <property type="taxonomic scope" value="Bacteria"/>
</dbReference>
<dbReference type="InterPro" id="IPR009061">
    <property type="entry name" value="DNA-bd_dom_put_sf"/>
</dbReference>
<gene>
    <name evidence="1" type="ORF">HMPREF9019_1784</name>
</gene>
<evidence type="ECO:0008006" key="3">
    <source>
        <dbReference type="Google" id="ProtNLM"/>
    </source>
</evidence>
<dbReference type="AlphaFoldDB" id="D1VZD2"/>
<dbReference type="Proteomes" id="UP000004001">
    <property type="component" value="Unassembled WGS sequence"/>
</dbReference>
<dbReference type="EMBL" id="ADEF01000031">
    <property type="protein sequence ID" value="EFA97523.1"/>
    <property type="molecule type" value="Genomic_DNA"/>
</dbReference>
<dbReference type="SUPFAM" id="SSF46955">
    <property type="entry name" value="Putative DNA-binding domain"/>
    <property type="match status" value="1"/>
</dbReference>
<evidence type="ECO:0000313" key="1">
    <source>
        <dbReference type="EMBL" id="EFA97523.1"/>
    </source>
</evidence>
<dbReference type="RefSeq" id="WP_008123954.1">
    <property type="nucleotide sequence ID" value="NZ_ADEF01000031.1"/>
</dbReference>
<sequence>MELNEIIKSGNDVMLVVSSNDLLRFADTIVQRALENHANEETQQRKEDEAEEKFLTRKEVKSIFDVCDSTLWSWHKHGLLCHRKFGRKCVYALSDIRRFMNDHVEKDTAAGYVKWHEVKANIPD</sequence>
<comment type="caution">
    <text evidence="1">The sequence shown here is derived from an EMBL/GenBank/DDBJ whole genome shotgun (WGS) entry which is preliminary data.</text>
</comment>
<evidence type="ECO:0000313" key="2">
    <source>
        <dbReference type="Proteomes" id="UP000004001"/>
    </source>
</evidence>
<protein>
    <recommendedName>
        <fullName evidence="3">Helix-turn-helix domain-containing protein</fullName>
    </recommendedName>
</protein>